<dbReference type="Proteomes" id="UP000242502">
    <property type="component" value="Unassembled WGS sequence"/>
</dbReference>
<dbReference type="AlphaFoldDB" id="A0A1D2QMX9"/>
<name>A0A1D2QMX9_9GAMM</name>
<protein>
    <submittedName>
        <fullName evidence="1">Uncharacterized protein</fullName>
    </submittedName>
</protein>
<reference evidence="1 2" key="1">
    <citation type="journal article" date="2016" name="Appl. Environ. Microbiol.">
        <title>Lack of Overt Genome Reduction in the Bryostatin-Producing Bryozoan Symbiont "Candidatus Endobugula sertula".</title>
        <authorList>
            <person name="Miller I.J."/>
            <person name="Vanee N."/>
            <person name="Fong S.S."/>
            <person name="Lim-Fong G.E."/>
            <person name="Kwan J.C."/>
        </authorList>
    </citation>
    <scope>NUCLEOTIDE SEQUENCE [LARGE SCALE GENOMIC DNA]</scope>
    <source>
        <strain evidence="1">AB1-4</strain>
    </source>
</reference>
<dbReference type="EMBL" id="MDLC01000045">
    <property type="protein sequence ID" value="ODS22941.1"/>
    <property type="molecule type" value="Genomic_DNA"/>
</dbReference>
<sequence>MLVHNVVLAAAICTKPKVEKSHVKCKYQYAINASAAISRAKDLLVKLIGLSHKKVIHDLMNFVDLLALTTEPMRPRQRFKRMHKMCKRVFL</sequence>
<accession>A0A1D2QMX9</accession>
<organism evidence="1 2">
    <name type="scientific">Candidatus Endobugula sertula</name>
    <name type="common">Bugula neritina bacterial symbiont</name>
    <dbReference type="NCBI Taxonomy" id="62101"/>
    <lineage>
        <taxon>Bacteria</taxon>
        <taxon>Pseudomonadati</taxon>
        <taxon>Pseudomonadota</taxon>
        <taxon>Gammaproteobacteria</taxon>
        <taxon>Cellvibrionales</taxon>
        <taxon>Cellvibrionaceae</taxon>
        <taxon>Candidatus Endobugula</taxon>
    </lineage>
</organism>
<gene>
    <name evidence="1" type="ORF">AB835_11340</name>
</gene>
<proteinExistence type="predicted"/>
<comment type="caution">
    <text evidence="1">The sequence shown here is derived from an EMBL/GenBank/DDBJ whole genome shotgun (WGS) entry which is preliminary data.</text>
</comment>
<evidence type="ECO:0000313" key="2">
    <source>
        <dbReference type="Proteomes" id="UP000242502"/>
    </source>
</evidence>
<evidence type="ECO:0000313" key="1">
    <source>
        <dbReference type="EMBL" id="ODS22941.1"/>
    </source>
</evidence>